<organism evidence="1 2">
    <name type="scientific">Acaulospora colombiana</name>
    <dbReference type="NCBI Taxonomy" id="27376"/>
    <lineage>
        <taxon>Eukaryota</taxon>
        <taxon>Fungi</taxon>
        <taxon>Fungi incertae sedis</taxon>
        <taxon>Mucoromycota</taxon>
        <taxon>Glomeromycotina</taxon>
        <taxon>Glomeromycetes</taxon>
        <taxon>Diversisporales</taxon>
        <taxon>Acaulosporaceae</taxon>
        <taxon>Acaulospora</taxon>
    </lineage>
</organism>
<proteinExistence type="predicted"/>
<protein>
    <submittedName>
        <fullName evidence="1">15558_t:CDS:1</fullName>
    </submittedName>
</protein>
<dbReference type="EMBL" id="CAJVPT010005809">
    <property type="protein sequence ID" value="CAG8524279.1"/>
    <property type="molecule type" value="Genomic_DNA"/>
</dbReference>
<accession>A0ACA9LFU2</accession>
<evidence type="ECO:0000313" key="2">
    <source>
        <dbReference type="Proteomes" id="UP000789525"/>
    </source>
</evidence>
<dbReference type="Proteomes" id="UP000789525">
    <property type="component" value="Unassembled WGS sequence"/>
</dbReference>
<name>A0ACA9LFU2_9GLOM</name>
<keyword evidence="2" id="KW-1185">Reference proteome</keyword>
<gene>
    <name evidence="1" type="ORF">ACOLOM_LOCUS3796</name>
</gene>
<sequence length="247" mass="27278">MNVDEIAQYKYQLDQVNLALKNEPENSELLKLKTDLTELINLTSAIIEQEVSQTIKKSTHSSPKANSTPTTPISATITSFSKPLQVGDNCLARWSGDGSFYPAQITAIGGGDQVFSVVFKGFNNVELVNVQDIKPLEKNKRKISIDKKEKEKDHKKKKAGDGQKKVNEQVAKQKTWLAFASGPSVAPGKKTTKTKRLVQPPINKRSIFATPENPEGKGNSSLRNDFEKYALKFIYAIQSAWSGAVNP</sequence>
<evidence type="ECO:0000313" key="1">
    <source>
        <dbReference type="EMBL" id="CAG8524279.1"/>
    </source>
</evidence>
<reference evidence="1" key="1">
    <citation type="submission" date="2021-06" db="EMBL/GenBank/DDBJ databases">
        <authorList>
            <person name="Kallberg Y."/>
            <person name="Tangrot J."/>
            <person name="Rosling A."/>
        </authorList>
    </citation>
    <scope>NUCLEOTIDE SEQUENCE</scope>
    <source>
        <strain evidence="1">CL356</strain>
    </source>
</reference>
<comment type="caution">
    <text evidence="1">The sequence shown here is derived from an EMBL/GenBank/DDBJ whole genome shotgun (WGS) entry which is preliminary data.</text>
</comment>